<gene>
    <name evidence="5" type="primary">frlR_2</name>
    <name evidence="5" type="ORF">BEH84_05120</name>
</gene>
<comment type="caution">
    <text evidence="5">The sequence shown here is derived from an EMBL/GenBank/DDBJ whole genome shotgun (WGS) entry which is preliminary data.</text>
</comment>
<evidence type="ECO:0000256" key="3">
    <source>
        <dbReference type="ARBA" id="ARBA00023163"/>
    </source>
</evidence>
<sequence length="483" mass="55186">MEQESRLYKVIYQSVLTQIYSGVLRYGQVFPSQNELCQRYQVGITTIRKVIRMLEQEGVIHSSSGKRAVVCFDESEQTYILSLMQRRESILDIYKGLELMMPSLYAAGAMLCCNLDTYEESFFSAGSQDINERNAISFFTEMLLPYQNQIVLDLQSDMEHYARYPYVMQSRLENPFAASAEFIRHNLPVFLDMAKHKELEALTARLELMYRNAGEQAGIYLSEIQKIVPDSGERVDYQWFRGKNRSPLYAAVAQNLYRRALLGEFNNRTYFPSEPEIMRTYKISKSTAAKAMALLSDIGLIHTIEKKGTVLRSSEELTPVRIEQNIIADNLTLFLNVLQILAVCSQKLSFAAFLPLDDSALADLAAEWEASPLSRTSSGIIHILTSFLKAHMPVKCLENILAQFDDALIWGHYLDRPYVIDEQCAVLAQEGFEQFELARESLRKSDRENASVSIQRTFRAIYLDARLYTLICFKDLASVPAEI</sequence>
<dbReference type="SUPFAM" id="SSF46785">
    <property type="entry name" value="Winged helix' DNA-binding domain"/>
    <property type="match status" value="2"/>
</dbReference>
<dbReference type="GO" id="GO:0003677">
    <property type="term" value="F:DNA binding"/>
    <property type="evidence" value="ECO:0007669"/>
    <property type="project" value="UniProtKB-KW"/>
</dbReference>
<proteinExistence type="predicted"/>
<keyword evidence="3" id="KW-0804">Transcription</keyword>
<dbReference type="PROSITE" id="PS50949">
    <property type="entry name" value="HTH_GNTR"/>
    <property type="match status" value="2"/>
</dbReference>
<dbReference type="SMART" id="SM00345">
    <property type="entry name" value="HTH_GNTR"/>
    <property type="match status" value="2"/>
</dbReference>
<keyword evidence="2" id="KW-0238">DNA-binding</keyword>
<dbReference type="GeneID" id="93302965"/>
<dbReference type="PANTHER" id="PTHR44846">
    <property type="entry name" value="MANNOSYL-D-GLYCERATE TRANSPORT/METABOLISM SYSTEM REPRESSOR MNGR-RELATED"/>
    <property type="match status" value="1"/>
</dbReference>
<keyword evidence="1" id="KW-0805">Transcription regulation</keyword>
<dbReference type="CDD" id="cd07377">
    <property type="entry name" value="WHTH_GntR"/>
    <property type="match status" value="1"/>
</dbReference>
<dbReference type="Gene3D" id="1.10.10.10">
    <property type="entry name" value="Winged helix-like DNA-binding domain superfamily/Winged helix DNA-binding domain"/>
    <property type="match status" value="2"/>
</dbReference>
<dbReference type="EMBL" id="MCGI01000005">
    <property type="protein sequence ID" value="ODM09370.1"/>
    <property type="molecule type" value="Genomic_DNA"/>
</dbReference>
<dbReference type="InterPro" id="IPR000524">
    <property type="entry name" value="Tscrpt_reg_HTH_GntR"/>
</dbReference>
<feature type="domain" description="HTH gntR-type" evidence="4">
    <location>
        <begin position="246"/>
        <end position="314"/>
    </location>
</feature>
<evidence type="ECO:0000256" key="1">
    <source>
        <dbReference type="ARBA" id="ARBA00023015"/>
    </source>
</evidence>
<name>A0A1E3AKX4_9FIRM</name>
<evidence type="ECO:0000259" key="4">
    <source>
        <dbReference type="PROSITE" id="PS50949"/>
    </source>
</evidence>
<evidence type="ECO:0000256" key="2">
    <source>
        <dbReference type="ARBA" id="ARBA00023125"/>
    </source>
</evidence>
<dbReference type="Proteomes" id="UP000095003">
    <property type="component" value="Unassembled WGS sequence"/>
</dbReference>
<dbReference type="GO" id="GO:0003700">
    <property type="term" value="F:DNA-binding transcription factor activity"/>
    <property type="evidence" value="ECO:0007669"/>
    <property type="project" value="InterPro"/>
</dbReference>
<dbReference type="InterPro" id="IPR036388">
    <property type="entry name" value="WH-like_DNA-bd_sf"/>
</dbReference>
<organism evidence="5 6">
    <name type="scientific">Eisenbergiella tayi</name>
    <dbReference type="NCBI Taxonomy" id="1432052"/>
    <lineage>
        <taxon>Bacteria</taxon>
        <taxon>Bacillati</taxon>
        <taxon>Bacillota</taxon>
        <taxon>Clostridia</taxon>
        <taxon>Lachnospirales</taxon>
        <taxon>Lachnospiraceae</taxon>
        <taxon>Eisenbergiella</taxon>
    </lineage>
</organism>
<feature type="domain" description="HTH gntR-type" evidence="4">
    <location>
        <begin position="5"/>
        <end position="73"/>
    </location>
</feature>
<accession>A0A1E3AKX4</accession>
<dbReference type="AlphaFoldDB" id="A0A1E3AKX4"/>
<dbReference type="PATRIC" id="fig|1432052.3.peg.5673"/>
<dbReference type="InterPro" id="IPR050679">
    <property type="entry name" value="Bact_HTH_transcr_reg"/>
</dbReference>
<dbReference type="InterPro" id="IPR036390">
    <property type="entry name" value="WH_DNA-bd_sf"/>
</dbReference>
<protein>
    <submittedName>
        <fullName evidence="5">HTH-type transcriptional regulator FrlR</fullName>
    </submittedName>
</protein>
<evidence type="ECO:0000313" key="6">
    <source>
        <dbReference type="Proteomes" id="UP000095003"/>
    </source>
</evidence>
<dbReference type="Pfam" id="PF00392">
    <property type="entry name" value="GntR"/>
    <property type="match status" value="2"/>
</dbReference>
<dbReference type="GO" id="GO:0045892">
    <property type="term" value="P:negative regulation of DNA-templated transcription"/>
    <property type="evidence" value="ECO:0007669"/>
    <property type="project" value="TreeGrafter"/>
</dbReference>
<reference evidence="5 6" key="1">
    <citation type="submission" date="2016-07" db="EMBL/GenBank/DDBJ databases">
        <title>Characterization of isolates of Eisenbergiella tayi derived from blood cultures, using whole genome sequencing.</title>
        <authorList>
            <person name="Burdz T."/>
            <person name="Wiebe D."/>
            <person name="Huynh C."/>
            <person name="Bernard K."/>
        </authorList>
    </citation>
    <scope>NUCLEOTIDE SEQUENCE [LARGE SCALE GENOMIC DNA]</scope>
    <source>
        <strain evidence="5 6">NML 120489</strain>
    </source>
</reference>
<dbReference type="PANTHER" id="PTHR44846:SF1">
    <property type="entry name" value="MANNOSYL-D-GLYCERATE TRANSPORT_METABOLISM SYSTEM REPRESSOR MNGR-RELATED"/>
    <property type="match status" value="1"/>
</dbReference>
<evidence type="ECO:0000313" key="5">
    <source>
        <dbReference type="EMBL" id="ODM09370.1"/>
    </source>
</evidence>
<dbReference type="RefSeq" id="WP_069158773.1">
    <property type="nucleotide sequence ID" value="NZ_DBFYTC010000179.1"/>
</dbReference>